<sequence>MPPERDFDNRIVCFAQGYVLAISLFFIKIVESLAQRQWTWTTILQLSIALIILFRAIGLATLASLPVLVLTVFCNAPLAKLHHKFHSKLMGAQDERLKASSEALVNMKVLKLYAWETHFKNAIEKLRNVELKLLFAVLLRKTYVVFLFWTSPVMVSAASFLACYLLKIPLHASNVFTFVATLRVVQELITGIPDVIAGHQ</sequence>
<keyword evidence="6 7" id="KW-0472">Membrane</keyword>
<dbReference type="SUPFAM" id="SSF90123">
    <property type="entry name" value="ABC transporter transmembrane region"/>
    <property type="match status" value="1"/>
</dbReference>
<keyword evidence="2 7" id="KW-0812">Transmembrane</keyword>
<dbReference type="EMBL" id="ASHM01036223">
    <property type="protein sequence ID" value="PNX79572.1"/>
    <property type="molecule type" value="Genomic_DNA"/>
</dbReference>
<reference evidence="9 10" key="1">
    <citation type="journal article" date="2014" name="Am. J. Bot.">
        <title>Genome assembly and annotation for red clover (Trifolium pratense; Fabaceae).</title>
        <authorList>
            <person name="Istvanek J."/>
            <person name="Jaros M."/>
            <person name="Krenek A."/>
            <person name="Repkova J."/>
        </authorList>
    </citation>
    <scope>NUCLEOTIDE SEQUENCE [LARGE SCALE GENOMIC DNA]</scope>
    <source>
        <strain evidence="10">cv. Tatra</strain>
        <tissue evidence="9">Young leaves</tissue>
    </source>
</reference>
<evidence type="ECO:0000256" key="5">
    <source>
        <dbReference type="ARBA" id="ARBA00022989"/>
    </source>
</evidence>
<evidence type="ECO:0000259" key="8">
    <source>
        <dbReference type="PROSITE" id="PS50929"/>
    </source>
</evidence>
<feature type="transmembrane region" description="Helical" evidence="7">
    <location>
        <begin position="15"/>
        <end position="34"/>
    </location>
</feature>
<keyword evidence="3" id="KW-0547">Nucleotide-binding</keyword>
<dbReference type="AlphaFoldDB" id="A0A2K3LM19"/>
<evidence type="ECO:0000256" key="2">
    <source>
        <dbReference type="ARBA" id="ARBA00022692"/>
    </source>
</evidence>
<dbReference type="Pfam" id="PF00664">
    <property type="entry name" value="ABC_membrane"/>
    <property type="match status" value="1"/>
</dbReference>
<dbReference type="Proteomes" id="UP000236291">
    <property type="component" value="Unassembled WGS sequence"/>
</dbReference>
<dbReference type="GO" id="GO:0140359">
    <property type="term" value="F:ABC-type transporter activity"/>
    <property type="evidence" value="ECO:0007669"/>
    <property type="project" value="InterPro"/>
</dbReference>
<keyword evidence="1" id="KW-0813">Transport</keyword>
<proteinExistence type="predicted"/>
<feature type="domain" description="ABC transmembrane type-1" evidence="8">
    <location>
        <begin position="40"/>
        <end position="200"/>
    </location>
</feature>
<dbReference type="GO" id="GO:0016020">
    <property type="term" value="C:membrane"/>
    <property type="evidence" value="ECO:0007669"/>
    <property type="project" value="InterPro"/>
</dbReference>
<evidence type="ECO:0000256" key="6">
    <source>
        <dbReference type="ARBA" id="ARBA00023136"/>
    </source>
</evidence>
<evidence type="ECO:0000313" key="10">
    <source>
        <dbReference type="Proteomes" id="UP000236291"/>
    </source>
</evidence>
<reference evidence="9 10" key="2">
    <citation type="journal article" date="2017" name="Front. Plant Sci.">
        <title>Gene Classification and Mining of Molecular Markers Useful in Red Clover (Trifolium pratense) Breeding.</title>
        <authorList>
            <person name="Istvanek J."/>
            <person name="Dluhosova J."/>
            <person name="Dluhos P."/>
            <person name="Patkova L."/>
            <person name="Nedelnik J."/>
            <person name="Repkova J."/>
        </authorList>
    </citation>
    <scope>NUCLEOTIDE SEQUENCE [LARGE SCALE GENOMIC DNA]</scope>
    <source>
        <strain evidence="10">cv. Tatra</strain>
        <tissue evidence="9">Young leaves</tissue>
    </source>
</reference>
<dbReference type="STRING" id="57577.A0A2K3LM19"/>
<gene>
    <name evidence="9" type="ORF">L195_g035558</name>
</gene>
<name>A0A2K3LM19_TRIPR</name>
<organism evidence="9 10">
    <name type="scientific">Trifolium pratense</name>
    <name type="common">Red clover</name>
    <dbReference type="NCBI Taxonomy" id="57577"/>
    <lineage>
        <taxon>Eukaryota</taxon>
        <taxon>Viridiplantae</taxon>
        <taxon>Streptophyta</taxon>
        <taxon>Embryophyta</taxon>
        <taxon>Tracheophyta</taxon>
        <taxon>Spermatophyta</taxon>
        <taxon>Magnoliopsida</taxon>
        <taxon>eudicotyledons</taxon>
        <taxon>Gunneridae</taxon>
        <taxon>Pentapetalae</taxon>
        <taxon>rosids</taxon>
        <taxon>fabids</taxon>
        <taxon>Fabales</taxon>
        <taxon>Fabaceae</taxon>
        <taxon>Papilionoideae</taxon>
        <taxon>50 kb inversion clade</taxon>
        <taxon>NPAAA clade</taxon>
        <taxon>Hologalegina</taxon>
        <taxon>IRL clade</taxon>
        <taxon>Trifolieae</taxon>
        <taxon>Trifolium</taxon>
    </lineage>
</organism>
<dbReference type="InterPro" id="IPR011527">
    <property type="entry name" value="ABC1_TM_dom"/>
</dbReference>
<dbReference type="InterPro" id="IPR050173">
    <property type="entry name" value="ABC_transporter_C-like"/>
</dbReference>
<evidence type="ECO:0000256" key="3">
    <source>
        <dbReference type="ARBA" id="ARBA00022741"/>
    </source>
</evidence>
<feature type="transmembrane region" description="Helical" evidence="7">
    <location>
        <begin position="143"/>
        <end position="166"/>
    </location>
</feature>
<keyword evidence="4" id="KW-0067">ATP-binding</keyword>
<comment type="caution">
    <text evidence="9">The sequence shown here is derived from an EMBL/GenBank/DDBJ whole genome shotgun (WGS) entry which is preliminary data.</text>
</comment>
<dbReference type="InterPro" id="IPR036640">
    <property type="entry name" value="ABC1_TM_sf"/>
</dbReference>
<evidence type="ECO:0000313" key="9">
    <source>
        <dbReference type="EMBL" id="PNX79572.1"/>
    </source>
</evidence>
<accession>A0A2K3LM19</accession>
<feature type="transmembrane region" description="Helical" evidence="7">
    <location>
        <begin position="46"/>
        <end position="73"/>
    </location>
</feature>
<dbReference type="PROSITE" id="PS50929">
    <property type="entry name" value="ABC_TM1F"/>
    <property type="match status" value="1"/>
</dbReference>
<evidence type="ECO:0000256" key="4">
    <source>
        <dbReference type="ARBA" id="ARBA00022840"/>
    </source>
</evidence>
<dbReference type="PANTHER" id="PTHR24223">
    <property type="entry name" value="ATP-BINDING CASSETTE SUB-FAMILY C"/>
    <property type="match status" value="1"/>
</dbReference>
<dbReference type="PANTHER" id="PTHR24223:SF367">
    <property type="entry name" value="ABC-TYPE XENOBIOTIC TRANSPORTER"/>
    <property type="match status" value="1"/>
</dbReference>
<evidence type="ECO:0000256" key="7">
    <source>
        <dbReference type="SAM" id="Phobius"/>
    </source>
</evidence>
<protein>
    <submittedName>
        <fullName evidence="9">ABC transporter C family member 10-like protein</fullName>
    </submittedName>
</protein>
<dbReference type="Gene3D" id="1.20.1560.10">
    <property type="entry name" value="ABC transporter type 1, transmembrane domain"/>
    <property type="match status" value="1"/>
</dbReference>
<keyword evidence="5 7" id="KW-1133">Transmembrane helix</keyword>
<evidence type="ECO:0000256" key="1">
    <source>
        <dbReference type="ARBA" id="ARBA00022448"/>
    </source>
</evidence>
<dbReference type="GO" id="GO:0005524">
    <property type="term" value="F:ATP binding"/>
    <property type="evidence" value="ECO:0007669"/>
    <property type="project" value="UniProtKB-KW"/>
</dbReference>